<keyword evidence="4" id="KW-0520">NAD</keyword>
<dbReference type="GO" id="GO:0016655">
    <property type="term" value="F:oxidoreductase activity, acting on NAD(P)H, quinone or similar compound as acceptor"/>
    <property type="evidence" value="ECO:0007669"/>
    <property type="project" value="InterPro"/>
</dbReference>
<dbReference type="Gene3D" id="3.40.50.360">
    <property type="match status" value="1"/>
</dbReference>
<dbReference type="InterPro" id="IPR023048">
    <property type="entry name" value="NADH:quinone_OxRdtase_FMN_depd"/>
</dbReference>
<keyword evidence="3" id="KW-0560">Oxidoreductase</keyword>
<dbReference type="HAMAP" id="MF_01216">
    <property type="entry name" value="Azoreductase_type1"/>
    <property type="match status" value="1"/>
</dbReference>
<dbReference type="EC" id="1.7.1.17" evidence="5"/>
<evidence type="ECO:0000256" key="6">
    <source>
        <dbReference type="ARBA" id="ARBA00048542"/>
    </source>
</evidence>
<proteinExistence type="inferred from homology"/>
<evidence type="ECO:0000256" key="4">
    <source>
        <dbReference type="ARBA" id="ARBA00023027"/>
    </source>
</evidence>
<reference evidence="8" key="1">
    <citation type="submission" date="2021-01" db="EMBL/GenBank/DDBJ databases">
        <authorList>
            <person name="Corre E."/>
            <person name="Pelletier E."/>
            <person name="Niang G."/>
            <person name="Scheremetjew M."/>
            <person name="Finn R."/>
            <person name="Kale V."/>
            <person name="Holt S."/>
            <person name="Cochrane G."/>
            <person name="Meng A."/>
            <person name="Brown T."/>
            <person name="Cohen L."/>
        </authorList>
    </citation>
    <scope>NUCLEOTIDE SEQUENCE</scope>
    <source>
        <strain evidence="8">CCMP127</strain>
    </source>
</reference>
<dbReference type="InterPro" id="IPR029039">
    <property type="entry name" value="Flavoprotein-like_sf"/>
</dbReference>
<evidence type="ECO:0000313" key="8">
    <source>
        <dbReference type="EMBL" id="CAE0412234.1"/>
    </source>
</evidence>
<protein>
    <recommendedName>
        <fullName evidence="5">FMN-dependent NADH-azoreductase</fullName>
        <ecNumber evidence="5">1.7.1.17</ecNumber>
    </recommendedName>
</protein>
<dbReference type="InterPro" id="IPR050104">
    <property type="entry name" value="FMN-dep_NADH:Q_OxRdtase_AzoR1"/>
</dbReference>
<dbReference type="SUPFAM" id="SSF52218">
    <property type="entry name" value="Flavoproteins"/>
    <property type="match status" value="1"/>
</dbReference>
<evidence type="ECO:0000256" key="5">
    <source>
        <dbReference type="ARBA" id="ARBA00024061"/>
    </source>
</evidence>
<accession>A0A7S3L7N2</accession>
<keyword evidence="2" id="KW-0288">FMN</keyword>
<dbReference type="PANTHER" id="PTHR43741">
    <property type="entry name" value="FMN-DEPENDENT NADH-AZOREDUCTASE 1"/>
    <property type="match status" value="1"/>
</dbReference>
<evidence type="ECO:0000256" key="1">
    <source>
        <dbReference type="ARBA" id="ARBA00022630"/>
    </source>
</evidence>
<dbReference type="AlphaFoldDB" id="A0A7S3L7N2"/>
<evidence type="ECO:0000256" key="2">
    <source>
        <dbReference type="ARBA" id="ARBA00022643"/>
    </source>
</evidence>
<gene>
    <name evidence="8" type="ORF">ACOF00016_LOCUS9502</name>
</gene>
<dbReference type="Pfam" id="PF02525">
    <property type="entry name" value="Flavodoxin_2"/>
    <property type="match status" value="1"/>
</dbReference>
<sequence>MNLNKPIKLLNIGASARDTTRSLSRDLANQFHQKWKTLRPSDKWMTCDVAMDPPPFVSQDFIAAAFTKTTDRTEEQNAILQPSDKLIAQVKEADVIVMSTPMYNYGIPAALKAWFDMVIRVNETFTFDLARGNRPLEPVQTGKILVLLTSSGEFGFYSGGFNEASNHMVPHIKTMSRYLGVSTVHHVGIEFQEFRDERHDKSKAQARAAVSELVAVLLERNNEKEIEPTGKMIK</sequence>
<feature type="domain" description="Flavodoxin-like fold" evidence="7">
    <location>
        <begin position="8"/>
        <end position="212"/>
    </location>
</feature>
<dbReference type="GO" id="GO:0010181">
    <property type="term" value="F:FMN binding"/>
    <property type="evidence" value="ECO:0007669"/>
    <property type="project" value="InterPro"/>
</dbReference>
<evidence type="ECO:0000259" key="7">
    <source>
        <dbReference type="Pfam" id="PF02525"/>
    </source>
</evidence>
<dbReference type="InterPro" id="IPR003680">
    <property type="entry name" value="Flavodoxin_fold"/>
</dbReference>
<dbReference type="PANTHER" id="PTHR43741:SF2">
    <property type="entry name" value="FMN-DEPENDENT NADH:QUINONE OXIDOREDUCTASE"/>
    <property type="match status" value="1"/>
</dbReference>
<name>A0A7S3L7N2_9STRA</name>
<keyword evidence="1" id="KW-0285">Flavoprotein</keyword>
<comment type="catalytic activity">
    <reaction evidence="6">
        <text>N,N-dimethyl-1,4-phenylenediamine + anthranilate + 2 NAD(+) = 2-(4-dimethylaminophenyl)diazenylbenzoate + 2 NADH + 2 H(+)</text>
        <dbReference type="Rhea" id="RHEA:55872"/>
        <dbReference type="ChEBI" id="CHEBI:15378"/>
        <dbReference type="ChEBI" id="CHEBI:15783"/>
        <dbReference type="ChEBI" id="CHEBI:16567"/>
        <dbReference type="ChEBI" id="CHEBI:57540"/>
        <dbReference type="ChEBI" id="CHEBI:57945"/>
        <dbReference type="ChEBI" id="CHEBI:71579"/>
        <dbReference type="EC" id="1.7.1.17"/>
    </reaction>
    <physiologicalReaction direction="right-to-left" evidence="6">
        <dbReference type="Rhea" id="RHEA:55874"/>
    </physiologicalReaction>
</comment>
<evidence type="ECO:0000256" key="3">
    <source>
        <dbReference type="ARBA" id="ARBA00023002"/>
    </source>
</evidence>
<organism evidence="8">
    <name type="scientific">Amphora coffeiformis</name>
    <dbReference type="NCBI Taxonomy" id="265554"/>
    <lineage>
        <taxon>Eukaryota</taxon>
        <taxon>Sar</taxon>
        <taxon>Stramenopiles</taxon>
        <taxon>Ochrophyta</taxon>
        <taxon>Bacillariophyta</taxon>
        <taxon>Bacillariophyceae</taxon>
        <taxon>Bacillariophycidae</taxon>
        <taxon>Thalassiophysales</taxon>
        <taxon>Catenulaceae</taxon>
        <taxon>Amphora</taxon>
    </lineage>
</organism>
<dbReference type="EMBL" id="HBIM01011485">
    <property type="protein sequence ID" value="CAE0412234.1"/>
    <property type="molecule type" value="Transcribed_RNA"/>
</dbReference>